<name>A0ABT4U5J5_9ACTN</name>
<dbReference type="EMBL" id="JAQFWQ010000035">
    <property type="protein sequence ID" value="MDA2811759.1"/>
    <property type="molecule type" value="Genomic_DNA"/>
</dbReference>
<sequence>MRESGAWQGAVPAGTLNGLAGVLYRNAEDLPAAEVVSRRGPDGTWERVTSARLLSEVTAVAKGLIGAGVGVGDRVVLVGDARYEQVLLQFAVWAVRAVAVPLPASCSPKRLLAVVRDCRPAAVVLQDGRQADAAAAASREVPDLGRVWRLDGPEGLEAVTRPGAYMDSSSVRFRMEEVVREDPAVIDYPASVAGPGRGAVLTHGNRLDAADALVRRLSPALAGTEPGEASALMRLPLADHFGQAALAACMLARVRLGVLEPRADLPAELRTFKPTVLVTGPELLERLYRAESDKARQTGWDNHNAFGAATELAVDFDKAGRKGAWRRVSKAMYEWMYTRIREALGGRVKLLVVAGAPMSARMDHFFNGAGVPLVQVSGTAESGGAFCANGTDDRRAGTHGRALEGTEVRPGPGGELFVRGPGVFPGYWNDPDASREALRDGWLATGVAGEVDGDGYVTVRERLRVQACSAPARPRGADAAPGAAGRGEGAEAAPAAHEAPHARTGGGGEAGPSGAERPAAAVPQPSPEELVADLERRLRSHSLVSQAMVIGRGRPYCTALVTLASDQLEYWRLVNNRPLNTPPEEIASDPELLREISVAVGEANQAVPPQLAVRAFHVLAEEFTVQSGLVLPGGELRRDAVLRAFADEIEGLYRSPESHSR</sequence>
<dbReference type="PANTHER" id="PTHR43272">
    <property type="entry name" value="LONG-CHAIN-FATTY-ACID--COA LIGASE"/>
    <property type="match status" value="1"/>
</dbReference>
<dbReference type="SUPFAM" id="SSF56801">
    <property type="entry name" value="Acetyl-CoA synthetase-like"/>
    <property type="match status" value="1"/>
</dbReference>
<dbReference type="InterPro" id="IPR000873">
    <property type="entry name" value="AMP-dep_synth/lig_dom"/>
</dbReference>
<evidence type="ECO:0000256" key="2">
    <source>
        <dbReference type="ARBA" id="ARBA00022840"/>
    </source>
</evidence>
<reference evidence="5 6" key="1">
    <citation type="submission" date="2023-01" db="EMBL/GenBank/DDBJ databases">
        <title>Draft genome sequence of Nocardiopsis sp. RSe5-2 isolated from halophytes.</title>
        <authorList>
            <person name="Duangmal K."/>
            <person name="Chantavorakit T."/>
        </authorList>
    </citation>
    <scope>NUCLEOTIDE SEQUENCE [LARGE SCALE GENOMIC DNA]</scope>
    <source>
        <strain evidence="5 6">RSe5-2</strain>
    </source>
</reference>
<evidence type="ECO:0000256" key="3">
    <source>
        <dbReference type="SAM" id="MobiDB-lite"/>
    </source>
</evidence>
<dbReference type="PANTHER" id="PTHR43272:SF33">
    <property type="entry name" value="AMP-BINDING DOMAIN-CONTAINING PROTEIN-RELATED"/>
    <property type="match status" value="1"/>
</dbReference>
<comment type="caution">
    <text evidence="5">The sequence shown here is derived from an EMBL/GenBank/DDBJ whole genome shotgun (WGS) entry which is preliminary data.</text>
</comment>
<accession>A0ABT4U5J5</accession>
<evidence type="ECO:0000313" key="5">
    <source>
        <dbReference type="EMBL" id="MDA2811759.1"/>
    </source>
</evidence>
<dbReference type="Pfam" id="PF23562">
    <property type="entry name" value="AMP-binding_C_3"/>
    <property type="match status" value="1"/>
</dbReference>
<dbReference type="InterPro" id="IPR042099">
    <property type="entry name" value="ANL_N_sf"/>
</dbReference>
<evidence type="ECO:0000259" key="4">
    <source>
        <dbReference type="Pfam" id="PF00501"/>
    </source>
</evidence>
<protein>
    <submittedName>
        <fullName evidence="5">AMP-binding protein</fullName>
    </submittedName>
</protein>
<keyword evidence="1" id="KW-0547">Nucleotide-binding</keyword>
<evidence type="ECO:0000256" key="1">
    <source>
        <dbReference type="ARBA" id="ARBA00022741"/>
    </source>
</evidence>
<dbReference type="RefSeq" id="WP_270686210.1">
    <property type="nucleotide sequence ID" value="NZ_JAQFWQ010000035.1"/>
</dbReference>
<dbReference type="Gene3D" id="3.40.50.12780">
    <property type="entry name" value="N-terminal domain of ligase-like"/>
    <property type="match status" value="1"/>
</dbReference>
<dbReference type="Pfam" id="PF00501">
    <property type="entry name" value="AMP-binding"/>
    <property type="match status" value="1"/>
</dbReference>
<gene>
    <name evidence="5" type="ORF">O4J56_14045</name>
</gene>
<keyword evidence="2" id="KW-0067">ATP-binding</keyword>
<proteinExistence type="predicted"/>
<evidence type="ECO:0000313" key="6">
    <source>
        <dbReference type="Proteomes" id="UP001527866"/>
    </source>
</evidence>
<feature type="compositionally biased region" description="Low complexity" evidence="3">
    <location>
        <begin position="512"/>
        <end position="521"/>
    </location>
</feature>
<dbReference type="Proteomes" id="UP001527866">
    <property type="component" value="Unassembled WGS sequence"/>
</dbReference>
<feature type="region of interest" description="Disordered" evidence="3">
    <location>
        <begin position="469"/>
        <end position="526"/>
    </location>
</feature>
<organism evidence="5 6">
    <name type="scientific">Nocardiopsis endophytica</name>
    <dbReference type="NCBI Taxonomy" id="3018445"/>
    <lineage>
        <taxon>Bacteria</taxon>
        <taxon>Bacillati</taxon>
        <taxon>Actinomycetota</taxon>
        <taxon>Actinomycetes</taxon>
        <taxon>Streptosporangiales</taxon>
        <taxon>Nocardiopsidaceae</taxon>
        <taxon>Nocardiopsis</taxon>
    </lineage>
</organism>
<keyword evidence="6" id="KW-1185">Reference proteome</keyword>
<feature type="compositionally biased region" description="Low complexity" evidence="3">
    <location>
        <begin position="470"/>
        <end position="483"/>
    </location>
</feature>
<feature type="domain" description="AMP-dependent synthetase/ligase" evidence="4">
    <location>
        <begin position="25"/>
        <end position="428"/>
    </location>
</feature>